<dbReference type="SUPFAM" id="SSF48350">
    <property type="entry name" value="GTPase activation domain, GAP"/>
    <property type="match status" value="1"/>
</dbReference>
<dbReference type="GO" id="GO:0007165">
    <property type="term" value="P:signal transduction"/>
    <property type="evidence" value="ECO:0007669"/>
    <property type="project" value="InterPro"/>
</dbReference>
<gene>
    <name evidence="6" type="ORF">ACA1_043360</name>
</gene>
<dbReference type="InterPro" id="IPR055251">
    <property type="entry name" value="SOS1_NGEF_PH"/>
</dbReference>
<feature type="region of interest" description="Disordered" evidence="3">
    <location>
        <begin position="173"/>
        <end position="213"/>
    </location>
</feature>
<dbReference type="SMART" id="SM00324">
    <property type="entry name" value="RhoGAP"/>
    <property type="match status" value="1"/>
</dbReference>
<organism evidence="6 7">
    <name type="scientific">Acanthamoeba castellanii (strain ATCC 30010 / Neff)</name>
    <dbReference type="NCBI Taxonomy" id="1257118"/>
    <lineage>
        <taxon>Eukaryota</taxon>
        <taxon>Amoebozoa</taxon>
        <taxon>Discosea</taxon>
        <taxon>Longamoebia</taxon>
        <taxon>Centramoebida</taxon>
        <taxon>Acanthamoebidae</taxon>
        <taxon>Acanthamoeba</taxon>
    </lineage>
</organism>
<feature type="region of interest" description="Disordered" evidence="3">
    <location>
        <begin position="1"/>
        <end position="117"/>
    </location>
</feature>
<keyword evidence="7" id="KW-1185">Reference proteome</keyword>
<feature type="compositionally biased region" description="Acidic residues" evidence="3">
    <location>
        <begin position="13"/>
        <end position="28"/>
    </location>
</feature>
<evidence type="ECO:0000313" key="7">
    <source>
        <dbReference type="Proteomes" id="UP000011083"/>
    </source>
</evidence>
<proteinExistence type="predicted"/>
<evidence type="ECO:0000259" key="5">
    <source>
        <dbReference type="PROSITE" id="PS50238"/>
    </source>
</evidence>
<dbReference type="SMART" id="SM00233">
    <property type="entry name" value="PH"/>
    <property type="match status" value="1"/>
</dbReference>
<dbReference type="InterPro" id="IPR011993">
    <property type="entry name" value="PH-like_dom_sf"/>
</dbReference>
<dbReference type="Pfam" id="PF00620">
    <property type="entry name" value="RhoGAP"/>
    <property type="match status" value="1"/>
</dbReference>
<dbReference type="PROSITE" id="PS50238">
    <property type="entry name" value="RHOGAP"/>
    <property type="match status" value="1"/>
</dbReference>
<dbReference type="Gene3D" id="1.10.555.10">
    <property type="entry name" value="Rho GTPase activation protein"/>
    <property type="match status" value="1"/>
</dbReference>
<feature type="domain" description="Rho-GAP" evidence="5">
    <location>
        <begin position="494"/>
        <end position="688"/>
    </location>
</feature>
<feature type="compositionally biased region" description="Basic and acidic residues" evidence="3">
    <location>
        <begin position="43"/>
        <end position="62"/>
    </location>
</feature>
<sequence>MGSSVAKALKDDSDSDEDDRVGDNVLEDINDKLAHTTESLAEAMERRRKEQVITDTRRAGERMRKKYHLDHKQDTRDDDSEDRDRKAKKNKKVKTHSGSTKSTSHHDNPSPKKKSEELPATVLLGSSISSSLSTNDVVIHDKLSNSGGPQSPTKAGIIPVQPGKLSAFISSQATAELSKGQTKSSPKTEEPRPSRRSVLDKKKTKTLPSLDQAMLQSQINDPYGMGVSTYFRTMNNLLHALELKDDAIHQVEDLITKHRYIPSLEEKKLMQPIPLQAQNRLIYVELQKRNVYVDLHGLLSTPLNHIAGYETLIMSLVDSTPVGHKDHRSLSHCFSIISGTSRYIRDCIASADNIRNMQAIQDKLLKEKDKPQLLIASDHQRRVVKDGPCIIISQPAEKEKKKKDKERKGYLFAFNDILLVTRSAKGGYKVIDRLDMDQTKLEELADSSDSFPIALTQNNRRYVFAIPTLIEKVVWVTELKRTIGYYEKTKIFGAPLSRLCDTKSGVPAIVERLAAHLEAAKAYEIVGIFRISGNISNINFLRDTIDRAGIGKEDDVNLAMSNVHDVSSVFKLFFREMPEPLLTYGLYDPVLRLMASHTPEATEKTLAEMAKLLKGLPKCNLQLLFWLLRYLNKYLQYSEQSKMTSSNISIVFSPNLCRPKQETIEYSLQLEKVNNAFELMINQHQQLAAIVNP</sequence>
<dbReference type="InterPro" id="IPR001849">
    <property type="entry name" value="PH_domain"/>
</dbReference>
<reference evidence="6 7" key="1">
    <citation type="journal article" date="2013" name="Genome Biol.">
        <title>Genome of Acanthamoeba castellanii highlights extensive lateral gene transfer and early evolution of tyrosine kinase signaling.</title>
        <authorList>
            <person name="Clarke M."/>
            <person name="Lohan A.J."/>
            <person name="Liu B."/>
            <person name="Lagkouvardos I."/>
            <person name="Roy S."/>
            <person name="Zafar N."/>
            <person name="Bertelli C."/>
            <person name="Schilde C."/>
            <person name="Kianianmomeni A."/>
            <person name="Burglin T.R."/>
            <person name="Frech C."/>
            <person name="Turcotte B."/>
            <person name="Kopec K.O."/>
            <person name="Synnott J.M."/>
            <person name="Choo C."/>
            <person name="Paponov I."/>
            <person name="Finkler A."/>
            <person name="Soon Heng Tan C."/>
            <person name="Hutchins A.P."/>
            <person name="Weinmeier T."/>
            <person name="Rattei T."/>
            <person name="Chu J.S."/>
            <person name="Gimenez G."/>
            <person name="Irimia M."/>
            <person name="Rigden D.J."/>
            <person name="Fitzpatrick D.A."/>
            <person name="Lorenzo-Morales J."/>
            <person name="Bateman A."/>
            <person name="Chiu C.H."/>
            <person name="Tang P."/>
            <person name="Hegemann P."/>
            <person name="Fromm H."/>
            <person name="Raoult D."/>
            <person name="Greub G."/>
            <person name="Miranda-Saavedra D."/>
            <person name="Chen N."/>
            <person name="Nash P."/>
            <person name="Ginger M.L."/>
            <person name="Horn M."/>
            <person name="Schaap P."/>
            <person name="Caler L."/>
            <person name="Loftus B."/>
        </authorList>
    </citation>
    <scope>NUCLEOTIDE SEQUENCE [LARGE SCALE GENOMIC DNA]</scope>
    <source>
        <strain evidence="6 7">Neff</strain>
    </source>
</reference>
<evidence type="ECO:0000256" key="3">
    <source>
        <dbReference type="SAM" id="MobiDB-lite"/>
    </source>
</evidence>
<dbReference type="Proteomes" id="UP000011083">
    <property type="component" value="Unassembled WGS sequence"/>
</dbReference>
<dbReference type="CDD" id="cd00159">
    <property type="entry name" value="RhoGAP"/>
    <property type="match status" value="1"/>
</dbReference>
<dbReference type="STRING" id="1257118.L8GV82"/>
<dbReference type="PROSITE" id="PS50003">
    <property type="entry name" value="PH_DOMAIN"/>
    <property type="match status" value="1"/>
</dbReference>
<dbReference type="GO" id="GO:0005096">
    <property type="term" value="F:GTPase activator activity"/>
    <property type="evidence" value="ECO:0007669"/>
    <property type="project" value="UniProtKB-KW"/>
</dbReference>
<dbReference type="KEGG" id="acan:ACA1_043360"/>
<dbReference type="OrthoDB" id="437889at2759"/>
<dbReference type="SUPFAM" id="SSF48065">
    <property type="entry name" value="DBL homology domain (DH-domain)"/>
    <property type="match status" value="1"/>
</dbReference>
<dbReference type="GO" id="GO:0005737">
    <property type="term" value="C:cytoplasm"/>
    <property type="evidence" value="ECO:0007669"/>
    <property type="project" value="TreeGrafter"/>
</dbReference>
<dbReference type="AlphaFoldDB" id="L8GV82"/>
<accession>L8GV82</accession>
<keyword evidence="1" id="KW-0343">GTPase activation</keyword>
<dbReference type="EMBL" id="KB007981">
    <property type="protein sequence ID" value="ELR16925.1"/>
    <property type="molecule type" value="Genomic_DNA"/>
</dbReference>
<evidence type="ECO:0000259" key="4">
    <source>
        <dbReference type="PROSITE" id="PS50003"/>
    </source>
</evidence>
<dbReference type="VEuPathDB" id="AmoebaDB:ACA1_043360"/>
<dbReference type="RefSeq" id="XP_004338938.1">
    <property type="nucleotide sequence ID" value="XM_004338890.1"/>
</dbReference>
<dbReference type="Gene3D" id="1.20.900.10">
    <property type="entry name" value="Dbl homology (DH) domain"/>
    <property type="match status" value="1"/>
</dbReference>
<dbReference type="Gene3D" id="2.30.29.30">
    <property type="entry name" value="Pleckstrin-homology domain (PH domain)/Phosphotyrosine-binding domain (PTB)"/>
    <property type="match status" value="1"/>
</dbReference>
<dbReference type="InterPro" id="IPR035899">
    <property type="entry name" value="DBL_dom_sf"/>
</dbReference>
<comment type="function">
    <text evidence="2">Rho GTPase-activating protein involved in the signal transduction pathway.</text>
</comment>
<name>L8GV82_ACACF</name>
<evidence type="ECO:0000313" key="6">
    <source>
        <dbReference type="EMBL" id="ELR16925.1"/>
    </source>
</evidence>
<protein>
    <submittedName>
        <fullName evidence="6">RhoGAP domain containing protein</fullName>
    </submittedName>
</protein>
<feature type="compositionally biased region" description="Polar residues" evidence="3">
    <location>
        <begin position="173"/>
        <end position="185"/>
    </location>
</feature>
<feature type="domain" description="PH" evidence="4">
    <location>
        <begin position="382"/>
        <end position="484"/>
    </location>
</feature>
<dbReference type="SUPFAM" id="SSF50729">
    <property type="entry name" value="PH domain-like"/>
    <property type="match status" value="1"/>
</dbReference>
<dbReference type="InterPro" id="IPR000198">
    <property type="entry name" value="RhoGAP_dom"/>
</dbReference>
<dbReference type="Pfam" id="PF22697">
    <property type="entry name" value="SOS1_NGEF_PH"/>
    <property type="match status" value="1"/>
</dbReference>
<dbReference type="PANTHER" id="PTHR23176:SF129">
    <property type="entry name" value="RHO GTPASE ACTIVATING PROTEIN AT 16F, ISOFORM E-RELATED"/>
    <property type="match status" value="1"/>
</dbReference>
<feature type="compositionally biased region" description="Basic and acidic residues" evidence="3">
    <location>
        <begin position="104"/>
        <end position="117"/>
    </location>
</feature>
<dbReference type="PANTHER" id="PTHR23176">
    <property type="entry name" value="RHO/RAC/CDC GTPASE-ACTIVATING PROTEIN"/>
    <property type="match status" value="1"/>
</dbReference>
<dbReference type="InterPro" id="IPR008936">
    <property type="entry name" value="Rho_GTPase_activation_prot"/>
</dbReference>
<evidence type="ECO:0000256" key="1">
    <source>
        <dbReference type="ARBA" id="ARBA00022468"/>
    </source>
</evidence>
<evidence type="ECO:0000256" key="2">
    <source>
        <dbReference type="ARBA" id="ARBA00037092"/>
    </source>
</evidence>
<dbReference type="InterPro" id="IPR050729">
    <property type="entry name" value="Rho-GAP"/>
</dbReference>
<feature type="compositionally biased region" description="Basic residues" evidence="3">
    <location>
        <begin position="86"/>
        <end position="95"/>
    </location>
</feature>
<feature type="compositionally biased region" description="Basic and acidic residues" evidence="3">
    <location>
        <begin position="186"/>
        <end position="201"/>
    </location>
</feature>
<dbReference type="GeneID" id="14917572"/>